<organism evidence="3 4">
    <name type="scientific">Lentibacter algarum</name>
    <dbReference type="NCBI Taxonomy" id="576131"/>
    <lineage>
        <taxon>Bacteria</taxon>
        <taxon>Pseudomonadati</taxon>
        <taxon>Pseudomonadota</taxon>
        <taxon>Alphaproteobacteria</taxon>
        <taxon>Rhodobacterales</taxon>
        <taxon>Roseobacteraceae</taxon>
        <taxon>Lentibacter</taxon>
    </lineage>
</organism>
<dbReference type="EMBL" id="FNPR01000001">
    <property type="protein sequence ID" value="SDY12905.1"/>
    <property type="molecule type" value="Genomic_DNA"/>
</dbReference>
<proteinExistence type="predicted"/>
<keyword evidence="1" id="KW-1133">Transmembrane helix</keyword>
<dbReference type="OrthoDB" id="784276at2"/>
<evidence type="ECO:0000259" key="2">
    <source>
        <dbReference type="Pfam" id="PF00487"/>
    </source>
</evidence>
<dbReference type="STRING" id="576131.SAMN05444486_101337"/>
<evidence type="ECO:0000256" key="1">
    <source>
        <dbReference type="SAM" id="Phobius"/>
    </source>
</evidence>
<accession>A0A1H3HCE4</accession>
<dbReference type="InterPro" id="IPR005804">
    <property type="entry name" value="FA_desaturase_dom"/>
</dbReference>
<evidence type="ECO:0000313" key="4">
    <source>
        <dbReference type="Proteomes" id="UP000199026"/>
    </source>
</evidence>
<keyword evidence="4" id="KW-1185">Reference proteome</keyword>
<dbReference type="Proteomes" id="UP000199026">
    <property type="component" value="Unassembled WGS sequence"/>
</dbReference>
<keyword evidence="1" id="KW-0812">Transmembrane</keyword>
<dbReference type="GeneID" id="78123142"/>
<dbReference type="Pfam" id="PF00487">
    <property type="entry name" value="FA_desaturase"/>
    <property type="match status" value="1"/>
</dbReference>
<dbReference type="RefSeq" id="WP_089887314.1">
    <property type="nucleotide sequence ID" value="NZ_CALJFH010000018.1"/>
</dbReference>
<sequence length="297" mass="33971">MRIARVEWPTLGLLLATYGLWAIGTTWAAEIWLPLGLLCVMLAAAMHSSLCHEALHGHPTRLKWLNEALVFAQLSLVIPYGRFRDLHLVHHTDENLTDPYDDPESNYRDPKVWAAMPRWGQVLLEFNNTLLGRMLVGPAVGQFFFMREDWRAIVAGDRAALVAWLVHIPAVALVIGWALVVGQMPLWALFLATYGALSLLKIRTYLEHRAHEACQGRTVIVEDRGLLALLFLNNNYHVVHHERPSVPWYRLPALFRSEREAFLGKNDGYYYRSYGAVFAKYFLRAKDPVPHPLWPSE</sequence>
<protein>
    <submittedName>
        <fullName evidence="3">Fatty acid desaturase</fullName>
    </submittedName>
</protein>
<evidence type="ECO:0000313" key="3">
    <source>
        <dbReference type="EMBL" id="SDY12905.1"/>
    </source>
</evidence>
<gene>
    <name evidence="3" type="ORF">SAMN05444486_101337</name>
</gene>
<dbReference type="CDD" id="cd03509">
    <property type="entry name" value="DesA_FADS-like"/>
    <property type="match status" value="1"/>
</dbReference>
<name>A0A1H3HCE4_9RHOB</name>
<feature type="transmembrane region" description="Helical" evidence="1">
    <location>
        <begin position="159"/>
        <end position="180"/>
    </location>
</feature>
<dbReference type="GO" id="GO:0006629">
    <property type="term" value="P:lipid metabolic process"/>
    <property type="evidence" value="ECO:0007669"/>
    <property type="project" value="InterPro"/>
</dbReference>
<dbReference type="AlphaFoldDB" id="A0A1H3HCE4"/>
<keyword evidence="1" id="KW-0472">Membrane</keyword>
<feature type="domain" description="Fatty acid desaturase" evidence="2">
    <location>
        <begin position="32"/>
        <end position="270"/>
    </location>
</feature>
<reference evidence="3 4" key="1">
    <citation type="submission" date="2016-10" db="EMBL/GenBank/DDBJ databases">
        <authorList>
            <person name="de Groot N.N."/>
        </authorList>
    </citation>
    <scope>NUCLEOTIDE SEQUENCE [LARGE SCALE GENOMIC DNA]</scope>
    <source>
        <strain evidence="3 4">DSM 24677</strain>
    </source>
</reference>